<dbReference type="EMBL" id="WOWK01000047">
    <property type="protein sequence ID" value="KAF0324053.1"/>
    <property type="molecule type" value="Genomic_DNA"/>
</dbReference>
<evidence type="ECO:0000313" key="4">
    <source>
        <dbReference type="Proteomes" id="UP000434172"/>
    </source>
</evidence>
<feature type="domain" description="MACPF" evidence="2">
    <location>
        <begin position="157"/>
        <end position="326"/>
    </location>
</feature>
<name>A0A8H3ZLT1_9PEZI</name>
<gene>
    <name evidence="3" type="ORF">GQ607_008758</name>
</gene>
<evidence type="ECO:0000256" key="1">
    <source>
        <dbReference type="SAM" id="MobiDB-lite"/>
    </source>
</evidence>
<protein>
    <recommendedName>
        <fullName evidence="2">MACPF domain-containing protein</fullName>
    </recommendedName>
</protein>
<accession>A0A8H3ZLT1</accession>
<sequence>MQKNDNPGAMFGSPSSSYLDLKSRPSSITQDMLKMEMTEKIISPSTLEVKDWNIIMKNCNVMHGWYTDPQTHQIKMAPKPAFILRKGLNNSQTPDGGAIPNYCVNDGSKIDVIDVEEGVRESMVQNSFAKSSVDAKLNGGYSKVSIGMSANTLLQMQKGQEKGKTKSNKTLVGQYKLPRATLFLTPDDLEPTPQLMKELKKVEKDNTLVNIRKFQMTFGEFFAHEVTIGGMLTSTQTRESSEQTLQEKSKQDFKRTIGLAISSPIDAGGGYTRQESQDTDQSNSYGSRNDSEQVVFEAIGGNTILASSPQRWCQSVTNHENWRVIERADLKSIVESMAGCEVSELGDVVKLFSSAKSVEHMSDHIDVTSSGELFAQLRLRTKADDQDQYLVHDDSVAVQLDSVGEQAIVPNRFSGPQVMSYDHARWGKKPDFGIWTIKNRDAGHLRDGSAVTIRTRRNRYQPHFQPHFLSVLRTSAGFFTPCISTSGHEPVWRIRIAPGTKKTLPPLLSDTKGDLLKDGKLFCLTFEFKDNPHGYRDFVRDARGFRNRTFPTVPHKRLVLVQPAGTSEAWKKRSCLLLDDEVLSEGKISRSLKVNGCEFGVSIASFWIDQLASDGTDEDDDRLLEPFPKADES</sequence>
<feature type="compositionally biased region" description="Polar residues" evidence="1">
    <location>
        <begin position="279"/>
        <end position="288"/>
    </location>
</feature>
<dbReference type="InterPro" id="IPR020864">
    <property type="entry name" value="MACPF"/>
</dbReference>
<reference evidence="3 4" key="1">
    <citation type="submission" date="2019-12" db="EMBL/GenBank/DDBJ databases">
        <title>A genome sequence resource for the geographically widespread anthracnose pathogen Colletotrichum asianum.</title>
        <authorList>
            <person name="Meng Y."/>
        </authorList>
    </citation>
    <scope>NUCLEOTIDE SEQUENCE [LARGE SCALE GENOMIC DNA]</scope>
    <source>
        <strain evidence="3 4">ICMP 18580</strain>
    </source>
</reference>
<dbReference type="Pfam" id="PF01823">
    <property type="entry name" value="MACPF"/>
    <property type="match status" value="1"/>
</dbReference>
<dbReference type="Proteomes" id="UP000434172">
    <property type="component" value="Unassembled WGS sequence"/>
</dbReference>
<feature type="region of interest" description="Disordered" evidence="1">
    <location>
        <begin position="264"/>
        <end position="289"/>
    </location>
</feature>
<proteinExistence type="predicted"/>
<keyword evidence="4" id="KW-1185">Reference proteome</keyword>
<evidence type="ECO:0000313" key="3">
    <source>
        <dbReference type="EMBL" id="KAF0324053.1"/>
    </source>
</evidence>
<comment type="caution">
    <text evidence="3">The sequence shown here is derived from an EMBL/GenBank/DDBJ whole genome shotgun (WGS) entry which is preliminary data.</text>
</comment>
<organism evidence="3 4">
    <name type="scientific">Colletotrichum asianum</name>
    <dbReference type="NCBI Taxonomy" id="702518"/>
    <lineage>
        <taxon>Eukaryota</taxon>
        <taxon>Fungi</taxon>
        <taxon>Dikarya</taxon>
        <taxon>Ascomycota</taxon>
        <taxon>Pezizomycotina</taxon>
        <taxon>Sordariomycetes</taxon>
        <taxon>Hypocreomycetidae</taxon>
        <taxon>Glomerellales</taxon>
        <taxon>Glomerellaceae</taxon>
        <taxon>Colletotrichum</taxon>
        <taxon>Colletotrichum gloeosporioides species complex</taxon>
    </lineage>
</organism>
<dbReference type="OrthoDB" id="2562973at2759"/>
<dbReference type="AlphaFoldDB" id="A0A8H3ZLT1"/>
<feature type="region of interest" description="Disordered" evidence="1">
    <location>
        <begin position="1"/>
        <end position="23"/>
    </location>
</feature>
<feature type="compositionally biased region" description="Polar residues" evidence="1">
    <location>
        <begin position="13"/>
        <end position="23"/>
    </location>
</feature>
<evidence type="ECO:0000259" key="2">
    <source>
        <dbReference type="Pfam" id="PF01823"/>
    </source>
</evidence>